<keyword evidence="3 6" id="KW-1133">Transmembrane helix</keyword>
<keyword evidence="2 6" id="KW-0812">Transmembrane</keyword>
<dbReference type="Proteomes" id="UP001140949">
    <property type="component" value="Unassembled WGS sequence"/>
</dbReference>
<evidence type="ECO:0000256" key="4">
    <source>
        <dbReference type="ARBA" id="ARBA00023136"/>
    </source>
</evidence>
<evidence type="ECO:0000256" key="1">
    <source>
        <dbReference type="ARBA" id="ARBA00004141"/>
    </source>
</evidence>
<feature type="binding site" evidence="5">
    <location>
        <position position="332"/>
    </location>
    <ligand>
        <name>Zn(2+)</name>
        <dbReference type="ChEBI" id="CHEBI:29105"/>
    </ligand>
</feature>
<keyword evidence="4 6" id="KW-0472">Membrane</keyword>
<accession>A0AAX6H120</accession>
<feature type="transmembrane region" description="Helical" evidence="6">
    <location>
        <begin position="291"/>
        <end position="309"/>
    </location>
</feature>
<dbReference type="AlphaFoldDB" id="A0AAX6H120"/>
<sequence length="361" mass="40260">MVVEYSEEEFEKLNNKKKMMMMMKNSSSDDVSSREYALVTYEELPEYMKDNEFIRGHYRSEWPLSHAFLSIFSWHNETINIWTHMIGFFVFLGITLLHLGQLALVDGFFPSLPWSISSSGVNNISFNHAFFFRVLPLLLGQEHPPSSPESDSPSSAPPAAARWPFFVFLAGSMFCLLSSSLCHLLCCHSRRLNVLLSRLDYAGIAVMIVSSFFPPIYYIFQCAPLFRLAYLAAVSSFGILAVLTLLSPELSGGRFRPYRAALFLALGSSGVVPAVHATVANWSEPRRDAALAWEGAMAASYVVGVLFYVGRVPERWRPGAFDLAGHSHQIFHVLVVAGALAHYAAGLVFLEYRDAVGCNMS</sequence>
<comment type="subcellular location">
    <subcellularLocation>
        <location evidence="1">Membrane</location>
        <topology evidence="1">Multi-pass membrane protein</topology>
    </subcellularLocation>
</comment>
<evidence type="ECO:0000256" key="2">
    <source>
        <dbReference type="ARBA" id="ARBA00022692"/>
    </source>
</evidence>
<comment type="caution">
    <text evidence="7">The sequence shown here is derived from an EMBL/GenBank/DDBJ whole genome shotgun (WGS) entry which is preliminary data.</text>
</comment>
<name>A0AAX6H120_IRIPA</name>
<reference evidence="7" key="2">
    <citation type="submission" date="2023-04" db="EMBL/GenBank/DDBJ databases">
        <authorList>
            <person name="Bruccoleri R.E."/>
            <person name="Oakeley E.J."/>
            <person name="Faust A.-M."/>
            <person name="Dessus-Babus S."/>
            <person name="Altorfer M."/>
            <person name="Burckhardt D."/>
            <person name="Oertli M."/>
            <person name="Naumann U."/>
            <person name="Petersen F."/>
            <person name="Wong J."/>
        </authorList>
    </citation>
    <scope>NUCLEOTIDE SEQUENCE</scope>
    <source>
        <strain evidence="7">GSM-AAB239-AS_SAM_17_03QT</strain>
        <tissue evidence="7">Leaf</tissue>
    </source>
</reference>
<feature type="transmembrane region" description="Helical" evidence="6">
    <location>
        <begin position="163"/>
        <end position="187"/>
    </location>
</feature>
<evidence type="ECO:0000256" key="5">
    <source>
        <dbReference type="PIRSR" id="PIRSR604254-1"/>
    </source>
</evidence>
<feature type="binding site" evidence="5">
    <location>
        <position position="183"/>
    </location>
    <ligand>
        <name>Zn(2+)</name>
        <dbReference type="ChEBI" id="CHEBI:29105"/>
    </ligand>
</feature>
<organism evidence="7 8">
    <name type="scientific">Iris pallida</name>
    <name type="common">Sweet iris</name>
    <dbReference type="NCBI Taxonomy" id="29817"/>
    <lineage>
        <taxon>Eukaryota</taxon>
        <taxon>Viridiplantae</taxon>
        <taxon>Streptophyta</taxon>
        <taxon>Embryophyta</taxon>
        <taxon>Tracheophyta</taxon>
        <taxon>Spermatophyta</taxon>
        <taxon>Magnoliopsida</taxon>
        <taxon>Liliopsida</taxon>
        <taxon>Asparagales</taxon>
        <taxon>Iridaceae</taxon>
        <taxon>Iridoideae</taxon>
        <taxon>Irideae</taxon>
        <taxon>Iris</taxon>
    </lineage>
</organism>
<dbReference type="PANTHER" id="PTHR20855:SF115">
    <property type="entry name" value="HEPTAHELICAL TRANSMEMBRANE PROTEIN 1"/>
    <property type="match status" value="1"/>
</dbReference>
<dbReference type="InterPro" id="IPR004254">
    <property type="entry name" value="AdipoR/HlyIII-related"/>
</dbReference>
<dbReference type="Pfam" id="PF03006">
    <property type="entry name" value="HlyIII"/>
    <property type="match status" value="1"/>
</dbReference>
<evidence type="ECO:0000256" key="6">
    <source>
        <dbReference type="SAM" id="Phobius"/>
    </source>
</evidence>
<evidence type="ECO:0000313" key="8">
    <source>
        <dbReference type="Proteomes" id="UP001140949"/>
    </source>
</evidence>
<protein>
    <submittedName>
        <fullName evidence="7">Heptahelical transmembrane protein ADIPOR1-like</fullName>
    </submittedName>
</protein>
<evidence type="ECO:0000313" key="7">
    <source>
        <dbReference type="EMBL" id="KAJ6834237.1"/>
    </source>
</evidence>
<dbReference type="GO" id="GO:0038023">
    <property type="term" value="F:signaling receptor activity"/>
    <property type="evidence" value="ECO:0007669"/>
    <property type="project" value="TreeGrafter"/>
</dbReference>
<dbReference type="GO" id="GO:0009744">
    <property type="term" value="P:response to sucrose"/>
    <property type="evidence" value="ECO:0007669"/>
    <property type="project" value="UniProtKB-ARBA"/>
</dbReference>
<feature type="transmembrane region" description="Helical" evidence="6">
    <location>
        <begin position="226"/>
        <end position="246"/>
    </location>
</feature>
<dbReference type="GO" id="GO:0046872">
    <property type="term" value="F:metal ion binding"/>
    <property type="evidence" value="ECO:0007669"/>
    <property type="project" value="UniProtKB-KW"/>
</dbReference>
<dbReference type="GO" id="GO:0009725">
    <property type="term" value="P:response to hormone"/>
    <property type="evidence" value="ECO:0007669"/>
    <property type="project" value="TreeGrafter"/>
</dbReference>
<proteinExistence type="predicted"/>
<evidence type="ECO:0000256" key="3">
    <source>
        <dbReference type="ARBA" id="ARBA00022989"/>
    </source>
</evidence>
<dbReference type="EMBL" id="JANAVB010014600">
    <property type="protein sequence ID" value="KAJ6834237.1"/>
    <property type="molecule type" value="Genomic_DNA"/>
</dbReference>
<keyword evidence="5" id="KW-0862">Zinc</keyword>
<feature type="transmembrane region" description="Helical" evidence="6">
    <location>
        <begin position="81"/>
        <end position="104"/>
    </location>
</feature>
<reference evidence="7" key="1">
    <citation type="journal article" date="2023" name="GigaByte">
        <title>Genome assembly of the bearded iris, Iris pallida Lam.</title>
        <authorList>
            <person name="Bruccoleri R.E."/>
            <person name="Oakeley E.J."/>
            <person name="Faust A.M.E."/>
            <person name="Altorfer M."/>
            <person name="Dessus-Babus S."/>
            <person name="Burckhardt D."/>
            <person name="Oertli M."/>
            <person name="Naumann U."/>
            <person name="Petersen F."/>
            <person name="Wong J."/>
        </authorList>
    </citation>
    <scope>NUCLEOTIDE SEQUENCE</scope>
    <source>
        <strain evidence="7">GSM-AAB239-AS_SAM_17_03QT</strain>
    </source>
</reference>
<keyword evidence="5" id="KW-0479">Metal-binding</keyword>
<gene>
    <name evidence="7" type="ORF">M6B38_336340</name>
</gene>
<feature type="transmembrane region" description="Helical" evidence="6">
    <location>
        <begin position="330"/>
        <end position="350"/>
    </location>
</feature>
<feature type="binding site" evidence="5">
    <location>
        <position position="328"/>
    </location>
    <ligand>
        <name>Zn(2+)</name>
        <dbReference type="ChEBI" id="CHEBI:29105"/>
    </ligand>
</feature>
<dbReference type="GO" id="GO:0016020">
    <property type="term" value="C:membrane"/>
    <property type="evidence" value="ECO:0007669"/>
    <property type="project" value="UniProtKB-SubCell"/>
</dbReference>
<dbReference type="PANTHER" id="PTHR20855">
    <property type="entry name" value="ADIPOR/PROGESTIN RECEPTOR-RELATED"/>
    <property type="match status" value="1"/>
</dbReference>
<keyword evidence="8" id="KW-1185">Reference proteome</keyword>
<feature type="transmembrane region" description="Helical" evidence="6">
    <location>
        <begin position="258"/>
        <end position="279"/>
    </location>
</feature>
<feature type="transmembrane region" description="Helical" evidence="6">
    <location>
        <begin position="199"/>
        <end position="220"/>
    </location>
</feature>